<dbReference type="AlphaFoldDB" id="A0A139JR21"/>
<evidence type="ECO:0000256" key="5">
    <source>
        <dbReference type="ARBA" id="ARBA00022730"/>
    </source>
</evidence>
<dbReference type="InterPro" id="IPR020069">
    <property type="entry name" value="Ribosomal_bL9_C"/>
</dbReference>
<dbReference type="Proteomes" id="UP000070069">
    <property type="component" value="Unassembled WGS sequence"/>
</dbReference>
<dbReference type="GO" id="GO:0005840">
    <property type="term" value="C:ribosome"/>
    <property type="evidence" value="ECO:0007669"/>
    <property type="project" value="UniProtKB-KW"/>
</dbReference>
<dbReference type="InterPro" id="IPR001667">
    <property type="entry name" value="DDH_dom"/>
</dbReference>
<dbReference type="NCBIfam" id="TIGR00158">
    <property type="entry name" value="L9"/>
    <property type="match status" value="1"/>
</dbReference>
<keyword evidence="12" id="KW-0175">Coiled coil</keyword>
<dbReference type="InterPro" id="IPR009027">
    <property type="entry name" value="Ribosomal_bL9/RNase_H1_N"/>
</dbReference>
<dbReference type="GO" id="GO:0019843">
    <property type="term" value="F:rRNA binding"/>
    <property type="evidence" value="ECO:0007669"/>
    <property type="project" value="UniProtKB-UniRule"/>
</dbReference>
<dbReference type="Pfam" id="PF02272">
    <property type="entry name" value="DHHA1"/>
    <property type="match status" value="1"/>
</dbReference>
<protein>
    <recommendedName>
        <fullName evidence="11">Large ribosomal subunit protein bL9</fullName>
    </recommendedName>
</protein>
<evidence type="ECO:0000256" key="2">
    <source>
        <dbReference type="ARBA" id="ARBA00010605"/>
    </source>
</evidence>
<keyword evidence="4 13" id="KW-0812">Transmembrane</keyword>
<dbReference type="SUPFAM" id="SSF64182">
    <property type="entry name" value="DHH phosphoesterases"/>
    <property type="match status" value="1"/>
</dbReference>
<dbReference type="Gene3D" id="3.90.1640.10">
    <property type="entry name" value="inorganic pyrophosphatase (n-terminal core)"/>
    <property type="match status" value="1"/>
</dbReference>
<organism evidence="15 16">
    <name type="scientific">Candidatus Phytoplasma oryzae</name>
    <dbReference type="NCBI Taxonomy" id="203274"/>
    <lineage>
        <taxon>Bacteria</taxon>
        <taxon>Bacillati</taxon>
        <taxon>Mycoplasmatota</taxon>
        <taxon>Mollicutes</taxon>
        <taxon>Acholeplasmatales</taxon>
        <taxon>Acholeplasmataceae</taxon>
        <taxon>Candidatus Phytoplasma</taxon>
        <taxon>16SrXI (Rice yellow dwarf group)</taxon>
    </lineage>
</organism>
<dbReference type="SUPFAM" id="SSF55658">
    <property type="entry name" value="L9 N-domain-like"/>
    <property type="match status" value="1"/>
</dbReference>
<evidence type="ECO:0000256" key="4">
    <source>
        <dbReference type="ARBA" id="ARBA00022692"/>
    </source>
</evidence>
<dbReference type="Gene3D" id="3.10.430.100">
    <property type="entry name" value="Ribosomal protein L9, C-terminal domain"/>
    <property type="match status" value="1"/>
</dbReference>
<evidence type="ECO:0000256" key="3">
    <source>
        <dbReference type="ARBA" id="ARBA00022475"/>
    </source>
</evidence>
<dbReference type="HAMAP" id="MF_00503">
    <property type="entry name" value="Ribosomal_bL9"/>
    <property type="match status" value="1"/>
</dbReference>
<dbReference type="Gene3D" id="3.30.450.20">
    <property type="entry name" value="PAS domain"/>
    <property type="match status" value="1"/>
</dbReference>
<dbReference type="GO" id="GO:0006412">
    <property type="term" value="P:translation"/>
    <property type="evidence" value="ECO:0007669"/>
    <property type="project" value="UniProtKB-UniRule"/>
</dbReference>
<name>A0A139JR21_9MOLU</name>
<keyword evidence="5 11" id="KW-0699">rRNA-binding</keyword>
<evidence type="ECO:0000256" key="1">
    <source>
        <dbReference type="ARBA" id="ARBA00004651"/>
    </source>
</evidence>
<keyword evidence="6 11" id="KW-0694">RNA-binding</keyword>
<dbReference type="InterPro" id="IPR036791">
    <property type="entry name" value="Ribosomal_bL9_C_sf"/>
</dbReference>
<feature type="domain" description="GGDEF" evidence="14">
    <location>
        <begin position="202"/>
        <end position="330"/>
    </location>
</feature>
<keyword evidence="9 13" id="KW-0472">Membrane</keyword>
<dbReference type="SMART" id="SM00267">
    <property type="entry name" value="GGDEF"/>
    <property type="match status" value="1"/>
</dbReference>
<proteinExistence type="inferred from homology"/>
<dbReference type="RefSeq" id="WP_235590194.1">
    <property type="nucleotide sequence ID" value="NZ_JHUK01000001.1"/>
</dbReference>
<keyword evidence="10 11" id="KW-0687">Ribonucleoprotein</keyword>
<keyword evidence="3" id="KW-1003">Cell membrane</keyword>
<dbReference type="Pfam" id="PF01368">
    <property type="entry name" value="DHH"/>
    <property type="match status" value="1"/>
</dbReference>
<comment type="similarity">
    <text evidence="2 11">Belongs to the bacterial ribosomal protein bL9 family.</text>
</comment>
<evidence type="ECO:0000256" key="12">
    <source>
        <dbReference type="SAM" id="Coils"/>
    </source>
</evidence>
<dbReference type="InterPro" id="IPR029787">
    <property type="entry name" value="Nucleotide_cyclase"/>
</dbReference>
<dbReference type="InterPro" id="IPR036935">
    <property type="entry name" value="Ribosomal_bL9_N_sf"/>
</dbReference>
<dbReference type="SUPFAM" id="SSF55073">
    <property type="entry name" value="Nucleotide cyclase"/>
    <property type="match status" value="1"/>
</dbReference>
<dbReference type="GO" id="GO:0005886">
    <property type="term" value="C:plasma membrane"/>
    <property type="evidence" value="ECO:0007669"/>
    <property type="project" value="UniProtKB-SubCell"/>
</dbReference>
<dbReference type="InterPro" id="IPR003156">
    <property type="entry name" value="DHHA1_dom"/>
</dbReference>
<dbReference type="InterPro" id="IPR051319">
    <property type="entry name" value="Oligoribo/pAp-PDE_c-di-AMP_PDE"/>
</dbReference>
<dbReference type="NCBIfam" id="NF011110">
    <property type="entry name" value="PRK14538.1"/>
    <property type="match status" value="1"/>
</dbReference>
<feature type="transmembrane region" description="Helical" evidence="13">
    <location>
        <begin position="12"/>
        <end position="34"/>
    </location>
</feature>
<comment type="caution">
    <text evidence="15">The sequence shown here is derived from an EMBL/GenBank/DDBJ whole genome shotgun (WGS) entry which is preliminary data.</text>
</comment>
<sequence length="844" mass="98736">MLKIFKTKKNKYIVFFLIFFCFIVQTIYFDINWIKEIIQNPDHSLLEELKKNFLFLFVSIVGKIILLFIIICIYFNFKSHFEIIRLKNRLNLWSKLSYYVNDIGEEVFNELPIGIIVIDSISQEIQWINNYAKKIFNFVDVINKPLHEFNMEIFNLLETNKKQTILNLGLESFDCIYKKEFNVFYLFNVTEREKIKNLYNKKTSALIFLSFDNFENSLKNCDLSEQSQIKVEYFSALCDFNDVYEGYLKQFSDDRFLLLLNRQQLEKMIEERFFILKNIRNISNKYKLKITLSMGIACYNLPYNQLAYYAQSAIELAQKRGGDQAVIDIENQKIQYFGATQISLSKESKVSVRVNAEIIKDFLTKNNNCFIMGHIFPDLDSLGSMIAFYKIALSINNNYDHYLILDEDKIEPNFKFIFQDILKKEKKLSKQIIMTKTAEKMINEKSLLVILDTQSKDIVHSPSLLNLTSNIIIIDHHRSSEEIIENTLFSYIDSSSSSTTEMLIELIYFLNKKIDITPLEASIMYGGMVIDTNYFIYRTSSRTLDAASQLIAHGADGTKVKFWLRQEFQKILEMNELISQVEIYMEKYAITKSNKIYKSRSFLSTVSENILNIKNIDASFTIGKLQDNLIGISARSYNECNVQIIMEQMGGGGHINSAATQIESDNIEEVYKKLKNIIFTEYKEGFKNMKVILLQDIKNKGHKNDIIEVNNGYGNFLIREKKAIYANKENIKNLQEKQKKQEEERKKHIVLLRQLKKDIDNKEIDIKVKVGPQGKIYGKITLNQIVEVFYEKYNIFINSKKISLDNEIDSLSLGQYKVNVFLDKDITAFFIMNIIKTEIKEKKD</sequence>
<dbReference type="InterPro" id="IPR020070">
    <property type="entry name" value="Ribosomal_bL9_N"/>
</dbReference>
<keyword evidence="8 13" id="KW-1133">Transmembrane helix</keyword>
<dbReference type="Pfam" id="PF24898">
    <property type="entry name" value="GGDEF_GdpP"/>
    <property type="match status" value="1"/>
</dbReference>
<dbReference type="Gene3D" id="3.40.5.10">
    <property type="entry name" value="Ribosomal protein L9, N-terminal domain"/>
    <property type="match status" value="1"/>
</dbReference>
<dbReference type="PROSITE" id="PS50887">
    <property type="entry name" value="GGDEF"/>
    <property type="match status" value="1"/>
</dbReference>
<dbReference type="Gene3D" id="3.10.310.30">
    <property type="match status" value="1"/>
</dbReference>
<evidence type="ECO:0000256" key="10">
    <source>
        <dbReference type="ARBA" id="ARBA00023274"/>
    </source>
</evidence>
<dbReference type="Pfam" id="PF01281">
    <property type="entry name" value="Ribosomal_L9_N"/>
    <property type="match status" value="1"/>
</dbReference>
<dbReference type="PATRIC" id="fig|203274.3.peg.53"/>
<dbReference type="InterPro" id="IPR049553">
    <property type="entry name" value="GdpP-like_PAS"/>
</dbReference>
<reference evidence="15 16" key="1">
    <citation type="submission" date="2016-02" db="EMBL/GenBank/DDBJ databases">
        <title>A draft genome sequence of Candidatus Phytoplasma oryzae strain Mbita1, the causative agent of Napier Grass stunt disease in Kenya.</title>
        <authorList>
            <person name="Fischer A."/>
            <person name="Santa-Cruz I."/>
            <person name="Wambua L."/>
            <person name="Olds C."/>
            <person name="Midega C."/>
            <person name="Dickinson M."/>
            <person name="Kawicha P."/>
            <person name="Khan Z."/>
            <person name="Masiga D."/>
            <person name="Jores J."/>
            <person name="Bernd S."/>
        </authorList>
    </citation>
    <scope>NUCLEOTIDE SEQUENCE [LARGE SCALE GENOMIC DNA]</scope>
    <source>
        <strain evidence="15">Mbita1</strain>
    </source>
</reference>
<evidence type="ECO:0000259" key="14">
    <source>
        <dbReference type="PROSITE" id="PS50887"/>
    </source>
</evidence>
<dbReference type="PANTHER" id="PTHR47618:SF2">
    <property type="entry name" value="CYCLIC-DI-AMP PHOSPHODIESTERASE GDPP"/>
    <property type="match status" value="1"/>
</dbReference>
<dbReference type="GO" id="GO:1990904">
    <property type="term" value="C:ribonucleoprotein complex"/>
    <property type="evidence" value="ECO:0007669"/>
    <property type="project" value="UniProtKB-KW"/>
</dbReference>
<evidence type="ECO:0000313" key="15">
    <source>
        <dbReference type="EMBL" id="KXT29409.1"/>
    </source>
</evidence>
<comment type="subcellular location">
    <subcellularLocation>
        <location evidence="1">Cell membrane</location>
        <topology evidence="1">Multi-pass membrane protein</topology>
    </subcellularLocation>
</comment>
<keyword evidence="7 11" id="KW-0689">Ribosomal protein</keyword>
<feature type="transmembrane region" description="Helical" evidence="13">
    <location>
        <begin position="54"/>
        <end position="77"/>
    </location>
</feature>
<dbReference type="PANTHER" id="PTHR47618">
    <property type="entry name" value="BIFUNCTIONAL OLIGORIBONUCLEASE AND PAP PHOSPHATASE NRNA"/>
    <property type="match status" value="1"/>
</dbReference>
<evidence type="ECO:0000256" key="9">
    <source>
        <dbReference type="ARBA" id="ARBA00023136"/>
    </source>
</evidence>
<gene>
    <name evidence="11 15" type="primary">rplI</name>
    <name evidence="15" type="ORF">AXA84_0054</name>
</gene>
<dbReference type="EMBL" id="LTBM01000001">
    <property type="protein sequence ID" value="KXT29409.1"/>
    <property type="molecule type" value="Genomic_DNA"/>
</dbReference>
<evidence type="ECO:0000256" key="7">
    <source>
        <dbReference type="ARBA" id="ARBA00022980"/>
    </source>
</evidence>
<accession>A0A139JR21</accession>
<comment type="function">
    <text evidence="11">Binds to the 23S rRNA.</text>
</comment>
<evidence type="ECO:0000256" key="8">
    <source>
        <dbReference type="ARBA" id="ARBA00022989"/>
    </source>
</evidence>
<evidence type="ECO:0000256" key="13">
    <source>
        <dbReference type="SAM" id="Phobius"/>
    </source>
</evidence>
<evidence type="ECO:0000256" key="6">
    <source>
        <dbReference type="ARBA" id="ARBA00022884"/>
    </source>
</evidence>
<dbReference type="GO" id="GO:0003735">
    <property type="term" value="F:structural constituent of ribosome"/>
    <property type="evidence" value="ECO:0007669"/>
    <property type="project" value="InterPro"/>
</dbReference>
<evidence type="ECO:0000256" key="11">
    <source>
        <dbReference type="HAMAP-Rule" id="MF_00503"/>
    </source>
</evidence>
<dbReference type="InterPro" id="IPR038763">
    <property type="entry name" value="DHH_sf"/>
</dbReference>
<dbReference type="Pfam" id="PF21370">
    <property type="entry name" value="PAS_GdpP"/>
    <property type="match status" value="1"/>
</dbReference>
<dbReference type="InterPro" id="IPR000160">
    <property type="entry name" value="GGDEF_dom"/>
</dbReference>
<feature type="coiled-coil region" evidence="12">
    <location>
        <begin position="724"/>
        <end position="751"/>
    </location>
</feature>
<dbReference type="InterPro" id="IPR020594">
    <property type="entry name" value="Ribosomal_bL9_bac/chp"/>
</dbReference>
<evidence type="ECO:0000313" key="16">
    <source>
        <dbReference type="Proteomes" id="UP000070069"/>
    </source>
</evidence>
<dbReference type="SUPFAM" id="SSF55653">
    <property type="entry name" value="Ribosomal protein L9 C-domain"/>
    <property type="match status" value="1"/>
</dbReference>
<dbReference type="Pfam" id="PF03948">
    <property type="entry name" value="Ribosomal_L9_C"/>
    <property type="match status" value="1"/>
</dbReference>